<feature type="non-terminal residue" evidence="2">
    <location>
        <position position="1398"/>
    </location>
</feature>
<keyword evidence="3" id="KW-1185">Reference proteome</keyword>
<dbReference type="Gene3D" id="2.60.40.10">
    <property type="entry name" value="Immunoglobulins"/>
    <property type="match status" value="12"/>
</dbReference>
<dbReference type="GO" id="GO:0016011">
    <property type="term" value="C:dystroglycan complex"/>
    <property type="evidence" value="ECO:0007669"/>
    <property type="project" value="TreeGrafter"/>
</dbReference>
<dbReference type="SUPFAM" id="SSF49313">
    <property type="entry name" value="Cadherin-like"/>
    <property type="match status" value="8"/>
</dbReference>
<dbReference type="Gene3D" id="2.130.10.10">
    <property type="entry name" value="YVTN repeat-like/Quinoprotein amine dehydrogenase"/>
    <property type="match status" value="2"/>
</dbReference>
<protein>
    <submittedName>
        <fullName evidence="2">Uncharacterized protein</fullName>
    </submittedName>
</protein>
<keyword evidence="1" id="KW-0732">Signal</keyword>
<proteinExistence type="predicted"/>
<dbReference type="CDD" id="cd15482">
    <property type="entry name" value="Sialidase_non-viral"/>
    <property type="match status" value="1"/>
</dbReference>
<name>A0A8J7J534_9BACT</name>
<dbReference type="InterPro" id="IPR015943">
    <property type="entry name" value="WD40/YVTN_repeat-like_dom_sf"/>
</dbReference>
<dbReference type="PANTHER" id="PTHR21559:SF21">
    <property type="entry name" value="DYSTROGLYCAN 1"/>
    <property type="match status" value="1"/>
</dbReference>
<dbReference type="Pfam" id="PF05345">
    <property type="entry name" value="He_PIG"/>
    <property type="match status" value="9"/>
</dbReference>
<dbReference type="GO" id="GO:0005509">
    <property type="term" value="F:calcium ion binding"/>
    <property type="evidence" value="ECO:0007669"/>
    <property type="project" value="InterPro"/>
</dbReference>
<dbReference type="PANTHER" id="PTHR21559">
    <property type="entry name" value="DYSTROGLYCAN-RELATED"/>
    <property type="match status" value="1"/>
</dbReference>
<gene>
    <name evidence="2" type="ORF">JFN93_01805</name>
</gene>
<dbReference type="Pfam" id="PF07494">
    <property type="entry name" value="Reg_prop"/>
    <property type="match status" value="1"/>
</dbReference>
<dbReference type="GO" id="GO:0043236">
    <property type="term" value="F:laminin binding"/>
    <property type="evidence" value="ECO:0007669"/>
    <property type="project" value="TreeGrafter"/>
</dbReference>
<dbReference type="SUPFAM" id="SSF110296">
    <property type="entry name" value="Oligoxyloglucan reducing end-specific cellobiohydrolase"/>
    <property type="match status" value="2"/>
</dbReference>
<dbReference type="Pfam" id="PF09136">
    <property type="entry name" value="Glucodextran_B"/>
    <property type="match status" value="2"/>
</dbReference>
<dbReference type="Proteomes" id="UP000636888">
    <property type="component" value="Unassembled WGS sequence"/>
</dbReference>
<dbReference type="InterPro" id="IPR011110">
    <property type="entry name" value="Reg_prop"/>
</dbReference>
<dbReference type="RefSeq" id="WP_199382283.1">
    <property type="nucleotide sequence ID" value="NZ_JAEMHM010000002.1"/>
</dbReference>
<feature type="signal peptide" evidence="1">
    <location>
        <begin position="1"/>
        <end position="26"/>
    </location>
</feature>
<evidence type="ECO:0000313" key="3">
    <source>
        <dbReference type="Proteomes" id="UP000636888"/>
    </source>
</evidence>
<organism evidence="2 3">
    <name type="scientific">Geomesophilobacter sediminis</name>
    <dbReference type="NCBI Taxonomy" id="2798584"/>
    <lineage>
        <taxon>Bacteria</taxon>
        <taxon>Pseudomonadati</taxon>
        <taxon>Thermodesulfobacteriota</taxon>
        <taxon>Desulfuromonadia</taxon>
        <taxon>Geobacterales</taxon>
        <taxon>Geobacteraceae</taxon>
        <taxon>Geomesophilobacter</taxon>
    </lineage>
</organism>
<feature type="chain" id="PRO_5035305400" evidence="1">
    <location>
        <begin position="27"/>
        <end position="1398"/>
    </location>
</feature>
<evidence type="ECO:0000256" key="1">
    <source>
        <dbReference type="SAM" id="SignalP"/>
    </source>
</evidence>
<accession>A0A8J7J534</accession>
<sequence length="1398" mass="139440">MENRVKWLCFSAAFFLMYLASVPAMAVTVWEPTGGLQRAPVNALAVSPTDSQTIYVGSTNGVAKSTDRGSSWIAANTGLGNSQVFALAIDKDGRIYLGTDNGIFKSTDGAQSWTAINTGLSSTHVWALAIDPSNSQIIYAGSSRAYPTDTGGVFKSTDGGNSWTATSNGLTSTDVASIALDPTAPQTVYVGTGSNGGATGRGIFKSTDGGASWSAANTGLSFSPDFTVVTALASSSGRQRLFAGTWWGSKTNGDGGAYTGVYRSTDGGSSWSEVYSGQVSAVAIDPANEDTIYAGTWNGVFQSTDGGDTWNAINTNLNSTNVYSLAIDTAGQIVYAGTNAGSVYKGVAAAIGGIPATSVMAGSTYRFTPAAPNATSFSITNMPYWASFDTATGTLTGTPTTGNIGAYNNIVISATFYTTKVSLPPFSITVLLPLPLISGTPATSVTAGNTYSFTPTASYAASFSIANKPSWAYFTTATGQLTGTPTNADAGDYSGITISAVNSTGTTALAPFTVRVNLPMPMIYGTPASTVVAGSSYSFTPSAANATSFTVANRPAWASFNTATGALSGTPGLADAGVYQNIVISAVNGTGTAPLPAFSITVTVPAPSISGTPATTVTTGQQYRFTPSASNAASFTIANKPAWASFDPATGTLSGTPAGSDIGAYSNIVISAANTTATAALPAFTITVLPPLPTISGVPATSVTAGQPYRFTPTAANAASFSITNKPAWAGFDSGTGTLSGTPADADAGTYANIGISAVNAAGSAVLPAFSIAVAPATNPVPVLVISTLPDGSVTSNRTLNITGVVTCANGLKSLTINGGAVPVNGDGSFAWAVVLAEGANTITVAATDFLDYRTVDSRTITLDSTGPTITIAAPADTSITAATAINVTGTVSEPCTVTVAVNGAAAVPAVMNGNDFSAAVNLAAGTNTIIVTVTDRAGNVSVAKRTVVCDPSKPSLAITDPNQDIVTAASSYLVRGSAGDADTAATVVIAVDGKVFTPALTAGAFAQQIDLPDEKQYAVVATATDLAGNVATVQRNIIVSRPTSGGATIPTISGTPATGVTVGYAYRFTPTATDATGFTITSKPSWAAFDATTGTLSGSPRLADAGIYSSIVISAVNAAGAATLPAFAITVTVPPLPTVSGSPAAAVTVGQSYLFTPTATDAASFAITGKPSWAAFDSATGTLSGTPQTADVGNYPSIVISAVNAAGSAALPAFAITVALPLPPLPTISGTPATTVTAGQSYRFTPSATNAASFSITGKPSWAAFDSATGALSGTPQRADAGSYPNIVISAANAAGSAALPAFAITVALPLPPLPTISGTPATTVTAVQSYLFTPNATDAASFSITGKPSWAAFDSATGALSGTPQRADAGNYPNIVISAANAAGSAALPAFAITVA</sequence>
<evidence type="ECO:0000313" key="2">
    <source>
        <dbReference type="EMBL" id="MBJ6723431.1"/>
    </source>
</evidence>
<dbReference type="InterPro" id="IPR013783">
    <property type="entry name" value="Ig-like_fold"/>
</dbReference>
<dbReference type="EMBL" id="JAEMHM010000002">
    <property type="protein sequence ID" value="MBJ6723431.1"/>
    <property type="molecule type" value="Genomic_DNA"/>
</dbReference>
<comment type="caution">
    <text evidence="2">The sequence shown here is derived from an EMBL/GenBank/DDBJ whole genome shotgun (WGS) entry which is preliminary data.</text>
</comment>
<dbReference type="InterPro" id="IPR015919">
    <property type="entry name" value="Cadherin-like_sf"/>
</dbReference>
<reference evidence="2" key="1">
    <citation type="submission" date="2020-12" db="EMBL/GenBank/DDBJ databases">
        <title>Geomonas sp. Red875, isolated from river sediment.</title>
        <authorList>
            <person name="Xu Z."/>
            <person name="Zhang Z."/>
            <person name="Masuda Y."/>
            <person name="Itoh H."/>
            <person name="Senoo K."/>
        </authorList>
    </citation>
    <scope>NUCLEOTIDE SEQUENCE</scope>
    <source>
        <strain evidence="2">Red875</strain>
    </source>
</reference>